<dbReference type="AlphaFoldDB" id="A0AA38TPV7"/>
<evidence type="ECO:0000256" key="4">
    <source>
        <dbReference type="ARBA" id="ARBA00022692"/>
    </source>
</evidence>
<feature type="transmembrane region" description="Helical" evidence="11">
    <location>
        <begin position="734"/>
        <end position="753"/>
    </location>
</feature>
<feature type="transmembrane region" description="Helical" evidence="11">
    <location>
        <begin position="534"/>
        <end position="556"/>
    </location>
</feature>
<gene>
    <name evidence="12" type="ORF">OSB04_006103</name>
</gene>
<dbReference type="PANTHER" id="PTHR13301">
    <property type="entry name" value="X-BOX TRANSCRIPTION FACTOR-RELATED"/>
    <property type="match status" value="1"/>
</dbReference>
<accession>A0AA38TPV7</accession>
<evidence type="ECO:0000256" key="1">
    <source>
        <dbReference type="ARBA" id="ARBA00004127"/>
    </source>
</evidence>
<evidence type="ECO:0000256" key="3">
    <source>
        <dbReference type="ARBA" id="ARBA00022679"/>
    </source>
</evidence>
<evidence type="ECO:0000256" key="11">
    <source>
        <dbReference type="SAM" id="Phobius"/>
    </source>
</evidence>
<feature type="active site" evidence="8">
    <location>
        <position position="464"/>
    </location>
</feature>
<evidence type="ECO:0000313" key="13">
    <source>
        <dbReference type="Proteomes" id="UP001172457"/>
    </source>
</evidence>
<evidence type="ECO:0000256" key="9">
    <source>
        <dbReference type="PIRSR" id="PIRSR605150-2"/>
    </source>
</evidence>
<evidence type="ECO:0000256" key="7">
    <source>
        <dbReference type="ARBA" id="ARBA00023316"/>
    </source>
</evidence>
<dbReference type="EMBL" id="JARYMX010000002">
    <property type="protein sequence ID" value="KAJ9560943.1"/>
    <property type="molecule type" value="Genomic_DNA"/>
</dbReference>
<feature type="binding site" evidence="10">
    <location>
        <position position="300"/>
    </location>
    <ligand>
        <name>Mn(2+)</name>
        <dbReference type="ChEBI" id="CHEBI:29035"/>
    </ligand>
</feature>
<dbReference type="SUPFAM" id="SSF53448">
    <property type="entry name" value="Nucleotide-diphospho-sugar transferases"/>
    <property type="match status" value="1"/>
</dbReference>
<keyword evidence="3" id="KW-0808">Transferase</keyword>
<comment type="caution">
    <text evidence="12">The sequence shown here is derived from an EMBL/GenBank/DDBJ whole genome shotgun (WGS) entry which is preliminary data.</text>
</comment>
<feature type="transmembrane region" description="Helical" evidence="11">
    <location>
        <begin position="700"/>
        <end position="722"/>
    </location>
</feature>
<keyword evidence="4 11" id="KW-0812">Transmembrane</keyword>
<keyword evidence="13" id="KW-1185">Reference proteome</keyword>
<name>A0AA38TPV7_9ASTR</name>
<proteinExistence type="predicted"/>
<dbReference type="InterPro" id="IPR029044">
    <property type="entry name" value="Nucleotide-diphossugar_trans"/>
</dbReference>
<organism evidence="12 13">
    <name type="scientific">Centaurea solstitialis</name>
    <name type="common">yellow star-thistle</name>
    <dbReference type="NCBI Taxonomy" id="347529"/>
    <lineage>
        <taxon>Eukaryota</taxon>
        <taxon>Viridiplantae</taxon>
        <taxon>Streptophyta</taxon>
        <taxon>Embryophyta</taxon>
        <taxon>Tracheophyta</taxon>
        <taxon>Spermatophyta</taxon>
        <taxon>Magnoliopsida</taxon>
        <taxon>eudicotyledons</taxon>
        <taxon>Gunneridae</taxon>
        <taxon>Pentapetalae</taxon>
        <taxon>asterids</taxon>
        <taxon>campanulids</taxon>
        <taxon>Asterales</taxon>
        <taxon>Asteraceae</taxon>
        <taxon>Carduoideae</taxon>
        <taxon>Cardueae</taxon>
        <taxon>Centaureinae</taxon>
        <taxon>Centaurea</taxon>
    </lineage>
</organism>
<sequence length="760" mass="86354">MDTKTQGSVSPPLQENLVINNTIPRAIELVILSLLISLLVYRIVAFKDQDHYFPWLLALFCESWFTFNWILVMNAKWFQSMTKTYPERLFDRANESEFPEVDIFVTTADSILEPSIITMNTVLSLLAVDYPANKLALYLSDDACSPLTFYSLIETTKFAKIWVPFCKKYNVQVRAPYRYFTPDPPLMDDESLDFQQEWKQMKNEYGILYKKIKIAAQRTFPCDRDSDFGVFANAHRSNHPTIIKVVSENKEGTPNELPHVIYISREKNSKHHHHYKAGAMNVLARVSGVMTNAPLMLNVDCDMYANNPQVFLHAMCMFFGFKNEEDCAFVQFPQAFYDGLKDDPFGIQLVNLFYMVNGIASMQGAFYGGSNCFHRRKVIYGSSPNDAIKTGNTDNECLHKMFGKSIEMRESAVQALSRSNAKMENRRIPSSSVEAAIQVAGCSYEYGTAWGKQIGWMYGSTAEDILTGISIHGRGWKSVFCVPEPAPFLGCAPMTYPAVLIQQKRWATGLLEVFCSNKNPLLLTINGKLRFRHALVYMWICFWAVRSVPEICYAVLPAYCIITNSRFLPKISEPAFLIPMAIFVIYSLYGLWEVKRLGVSVRMWWNIQRMGRVNTMTAWLFGYWNVVLKVLGLSQMVFEVTPKDQSSWSNGDDIDDANAARFTYDGSPMIVPGVITLLVNLTALVSGLSGLVNVGSRENWMAVFGLGEVFCSVYVTLCFWEYLKGLFGNGKYGIPFGTIWKSGGLALLFVQLWRRSSQWF</sequence>
<dbReference type="Proteomes" id="UP001172457">
    <property type="component" value="Chromosome 2"/>
</dbReference>
<evidence type="ECO:0000256" key="2">
    <source>
        <dbReference type="ARBA" id="ARBA00022676"/>
    </source>
</evidence>
<evidence type="ECO:0008006" key="14">
    <source>
        <dbReference type="Google" id="ProtNLM"/>
    </source>
</evidence>
<evidence type="ECO:0000256" key="10">
    <source>
        <dbReference type="PIRSR" id="PIRSR605150-3"/>
    </source>
</evidence>
<dbReference type="GO" id="GO:0071555">
    <property type="term" value="P:cell wall organization"/>
    <property type="evidence" value="ECO:0007669"/>
    <property type="project" value="UniProtKB-KW"/>
</dbReference>
<keyword evidence="5 11" id="KW-1133">Transmembrane helix</keyword>
<keyword evidence="7" id="KW-0961">Cell wall biogenesis/degradation</keyword>
<dbReference type="GO" id="GO:0030244">
    <property type="term" value="P:cellulose biosynthetic process"/>
    <property type="evidence" value="ECO:0007669"/>
    <property type="project" value="InterPro"/>
</dbReference>
<protein>
    <recommendedName>
        <fullName evidence="14">Cellulose synthase-like protein H1</fullName>
    </recommendedName>
</protein>
<comment type="subcellular location">
    <subcellularLocation>
        <location evidence="1">Endomembrane system</location>
        <topology evidence="1">Multi-pass membrane protein</topology>
    </subcellularLocation>
</comment>
<feature type="binding site" evidence="9">
    <location>
        <position position="142"/>
    </location>
    <ligand>
        <name>UDP-alpha-D-glucose</name>
        <dbReference type="ChEBI" id="CHEBI:58885"/>
    </ligand>
</feature>
<dbReference type="GO" id="GO:0016760">
    <property type="term" value="F:cellulose synthase (UDP-forming) activity"/>
    <property type="evidence" value="ECO:0007669"/>
    <property type="project" value="InterPro"/>
</dbReference>
<feature type="transmembrane region" description="Helical" evidence="11">
    <location>
        <begin position="613"/>
        <end position="638"/>
    </location>
</feature>
<feature type="transmembrane region" description="Helical" evidence="11">
    <location>
        <begin position="52"/>
        <end position="72"/>
    </location>
</feature>
<feature type="binding site" evidence="10">
    <location>
        <position position="276"/>
    </location>
    <ligand>
        <name>Mn(2+)</name>
        <dbReference type="ChEBI" id="CHEBI:29035"/>
    </ligand>
</feature>
<dbReference type="GO" id="GO:0012505">
    <property type="term" value="C:endomembrane system"/>
    <property type="evidence" value="ECO:0007669"/>
    <property type="project" value="UniProtKB-SubCell"/>
</dbReference>
<keyword evidence="2" id="KW-0328">Glycosyltransferase</keyword>
<evidence type="ECO:0000256" key="6">
    <source>
        <dbReference type="ARBA" id="ARBA00023136"/>
    </source>
</evidence>
<dbReference type="GO" id="GO:0016020">
    <property type="term" value="C:membrane"/>
    <property type="evidence" value="ECO:0007669"/>
    <property type="project" value="InterPro"/>
</dbReference>
<evidence type="ECO:0000313" key="12">
    <source>
        <dbReference type="EMBL" id="KAJ9560943.1"/>
    </source>
</evidence>
<feature type="binding site" evidence="9">
    <location>
        <position position="113"/>
    </location>
    <ligand>
        <name>UDP-alpha-D-glucose</name>
        <dbReference type="ChEBI" id="CHEBI:58885"/>
    </ligand>
</feature>
<dbReference type="Gene3D" id="3.90.550.10">
    <property type="entry name" value="Spore Coat Polysaccharide Biosynthesis Protein SpsA, Chain A"/>
    <property type="match status" value="1"/>
</dbReference>
<dbReference type="InterPro" id="IPR005150">
    <property type="entry name" value="Cellulose_synth"/>
</dbReference>
<evidence type="ECO:0000256" key="5">
    <source>
        <dbReference type="ARBA" id="ARBA00022989"/>
    </source>
</evidence>
<dbReference type="Pfam" id="PF03552">
    <property type="entry name" value="Cellulose_synt"/>
    <property type="match status" value="2"/>
</dbReference>
<feature type="active site" evidence="8">
    <location>
        <position position="142"/>
    </location>
</feature>
<feature type="transmembrane region" description="Helical" evidence="11">
    <location>
        <begin position="669"/>
        <end position="688"/>
    </location>
</feature>
<keyword evidence="6 11" id="KW-0472">Membrane</keyword>
<reference evidence="12" key="1">
    <citation type="submission" date="2023-03" db="EMBL/GenBank/DDBJ databases">
        <title>Chromosome-scale reference genome and RAD-based genetic map of yellow starthistle (Centaurea solstitialis) reveal putative structural variation and QTLs associated with invader traits.</title>
        <authorList>
            <person name="Reatini B."/>
            <person name="Cang F.A."/>
            <person name="Jiang Q."/>
            <person name="Mckibben M.T.W."/>
            <person name="Barker M.S."/>
            <person name="Rieseberg L.H."/>
            <person name="Dlugosch K.M."/>
        </authorList>
    </citation>
    <scope>NUCLEOTIDE SEQUENCE</scope>
    <source>
        <strain evidence="12">CAN-66</strain>
        <tissue evidence="12">Leaf</tissue>
    </source>
</reference>
<feature type="transmembrane region" description="Helical" evidence="11">
    <location>
        <begin position="26"/>
        <end position="46"/>
    </location>
</feature>
<feature type="transmembrane region" description="Helical" evidence="11">
    <location>
        <begin position="576"/>
        <end position="592"/>
    </location>
</feature>
<evidence type="ECO:0000256" key="8">
    <source>
        <dbReference type="PIRSR" id="PIRSR605150-1"/>
    </source>
</evidence>